<dbReference type="PANTHER" id="PTHR33070:SF109">
    <property type="entry name" value="DOMAIN PROTEIN, PUTATIVE (DUF241)-RELATED"/>
    <property type="match status" value="1"/>
</dbReference>
<dbReference type="EMBL" id="JAAIUW010000011">
    <property type="protein sequence ID" value="KAF7809605.1"/>
    <property type="molecule type" value="Genomic_DNA"/>
</dbReference>
<protein>
    <submittedName>
        <fullName evidence="2">DUF241 domain protein</fullName>
    </submittedName>
</protein>
<dbReference type="PANTHER" id="PTHR33070">
    <property type="entry name" value="OS06G0725500 PROTEIN"/>
    <property type="match status" value="1"/>
</dbReference>
<feature type="region of interest" description="Disordered" evidence="1">
    <location>
        <begin position="1"/>
        <end position="20"/>
    </location>
</feature>
<dbReference type="OrthoDB" id="1701699at2759"/>
<dbReference type="InterPro" id="IPR004320">
    <property type="entry name" value="BPS1_pln"/>
</dbReference>
<evidence type="ECO:0000313" key="2">
    <source>
        <dbReference type="EMBL" id="KAF7809605.1"/>
    </source>
</evidence>
<dbReference type="GO" id="GO:0048367">
    <property type="term" value="P:shoot system development"/>
    <property type="evidence" value="ECO:0007669"/>
    <property type="project" value="InterPro"/>
</dbReference>
<organism evidence="2 3">
    <name type="scientific">Senna tora</name>
    <dbReference type="NCBI Taxonomy" id="362788"/>
    <lineage>
        <taxon>Eukaryota</taxon>
        <taxon>Viridiplantae</taxon>
        <taxon>Streptophyta</taxon>
        <taxon>Embryophyta</taxon>
        <taxon>Tracheophyta</taxon>
        <taxon>Spermatophyta</taxon>
        <taxon>Magnoliopsida</taxon>
        <taxon>eudicotyledons</taxon>
        <taxon>Gunneridae</taxon>
        <taxon>Pentapetalae</taxon>
        <taxon>rosids</taxon>
        <taxon>fabids</taxon>
        <taxon>Fabales</taxon>
        <taxon>Fabaceae</taxon>
        <taxon>Caesalpinioideae</taxon>
        <taxon>Cassia clade</taxon>
        <taxon>Senna</taxon>
    </lineage>
</organism>
<dbReference type="GO" id="GO:0048364">
    <property type="term" value="P:root development"/>
    <property type="evidence" value="ECO:0007669"/>
    <property type="project" value="InterPro"/>
</dbReference>
<evidence type="ECO:0000313" key="3">
    <source>
        <dbReference type="Proteomes" id="UP000634136"/>
    </source>
</evidence>
<dbReference type="AlphaFoldDB" id="A0A834SSM6"/>
<gene>
    <name evidence="2" type="ORF">G2W53_036348</name>
</gene>
<dbReference type="Pfam" id="PF03087">
    <property type="entry name" value="BPS1"/>
    <property type="match status" value="1"/>
</dbReference>
<comment type="caution">
    <text evidence="2">The sequence shown here is derived from an EMBL/GenBank/DDBJ whole genome shotgun (WGS) entry which is preliminary data.</text>
</comment>
<keyword evidence="3" id="KW-1185">Reference proteome</keyword>
<feature type="compositionally biased region" description="Polar residues" evidence="1">
    <location>
        <begin position="1"/>
        <end position="14"/>
    </location>
</feature>
<name>A0A834SSM6_9FABA</name>
<dbReference type="Proteomes" id="UP000634136">
    <property type="component" value="Unassembled WGS sequence"/>
</dbReference>
<accession>A0A834SSM6</accession>
<proteinExistence type="predicted"/>
<reference evidence="2" key="1">
    <citation type="submission" date="2020-09" db="EMBL/GenBank/DDBJ databases">
        <title>Genome-Enabled Discovery of Anthraquinone Biosynthesis in Senna tora.</title>
        <authorList>
            <person name="Kang S.-H."/>
            <person name="Pandey R.P."/>
            <person name="Lee C.-M."/>
            <person name="Sim J.-S."/>
            <person name="Jeong J.-T."/>
            <person name="Choi B.-S."/>
            <person name="Jung M."/>
            <person name="Ginzburg D."/>
            <person name="Zhao K."/>
            <person name="Won S.Y."/>
            <person name="Oh T.-J."/>
            <person name="Yu Y."/>
            <person name="Kim N.-H."/>
            <person name="Lee O.R."/>
            <person name="Lee T.-H."/>
            <person name="Bashyal P."/>
            <person name="Kim T.-S."/>
            <person name="Lee W.-H."/>
            <person name="Kawkins C."/>
            <person name="Kim C.-K."/>
            <person name="Kim J.S."/>
            <person name="Ahn B.O."/>
            <person name="Rhee S.Y."/>
            <person name="Sohng J.K."/>
        </authorList>
    </citation>
    <scope>NUCLEOTIDE SEQUENCE</scope>
    <source>
        <tissue evidence="2">Leaf</tissue>
    </source>
</reference>
<sequence>MATTKNQVHRSISLPSRPHPTTIELHQQLHKLKTWESTSSSSSSSHSICTSLSMLDDLYTSLDDLLHMSSTQQAISHHQNEPCVEELLEASLRVLDICGITKDTLLLQIKENVRSLHSALRRRKQDSCVERSVGSSVEKMKIVHGRLEDLEMAIESIENGLESVFRRLIKTRASLLNIISL</sequence>
<evidence type="ECO:0000256" key="1">
    <source>
        <dbReference type="SAM" id="MobiDB-lite"/>
    </source>
</evidence>